<dbReference type="RefSeq" id="WP_019598238.1">
    <property type="nucleotide sequence ID" value="NZ_FNQC01000008.1"/>
</dbReference>
<accession>A0A1H3RD03</accession>
<sequence>MTEKTKSNRKQFWMCFLIIFLVILGFSCQKKRSPILETNGKSLQDEELSAKDLSLKIPFTREELKNWIPTALGDFKIIKTVIGYNESVDMSAIKATYSHQSDSTKQIVLEVLDGAGPVASVLLSGSIQKLNLDFEELKADGFSRIHERKGRRVWEAEYTNQGVAELEFIHAGRFLVSVKGKHLRNEDVWAFVEKLDFEGLK</sequence>
<comment type="caution">
    <text evidence="1">The sequence shown here is derived from an EMBL/GenBank/DDBJ whole genome shotgun (WGS) entry which is preliminary data.</text>
</comment>
<reference evidence="1 2" key="1">
    <citation type="submission" date="2016-10" db="EMBL/GenBank/DDBJ databases">
        <authorList>
            <person name="Varghese N."/>
            <person name="Submissions S."/>
        </authorList>
    </citation>
    <scope>NUCLEOTIDE SEQUENCE [LARGE SCALE GENOMIC DNA]</scope>
    <source>
        <strain evidence="1 2">DSM 17997</strain>
    </source>
</reference>
<keyword evidence="2" id="KW-1185">Reference proteome</keyword>
<evidence type="ECO:0000313" key="2">
    <source>
        <dbReference type="Proteomes" id="UP000199663"/>
    </source>
</evidence>
<organism evidence="1 2">
    <name type="scientific">Rhodonellum ikkaensis</name>
    <dbReference type="NCBI Taxonomy" id="336829"/>
    <lineage>
        <taxon>Bacteria</taxon>
        <taxon>Pseudomonadati</taxon>
        <taxon>Bacteroidota</taxon>
        <taxon>Cytophagia</taxon>
        <taxon>Cytophagales</taxon>
        <taxon>Cytophagaceae</taxon>
        <taxon>Rhodonellum</taxon>
    </lineage>
</organism>
<gene>
    <name evidence="1" type="ORF">SAMN05444412_10855</name>
</gene>
<protein>
    <submittedName>
        <fullName evidence="1">Uncharacterized protein</fullName>
    </submittedName>
</protein>
<name>A0A1H3RD03_9BACT</name>
<evidence type="ECO:0000313" key="1">
    <source>
        <dbReference type="EMBL" id="SDZ23712.1"/>
    </source>
</evidence>
<dbReference type="PROSITE" id="PS51257">
    <property type="entry name" value="PROKAR_LIPOPROTEIN"/>
    <property type="match status" value="1"/>
</dbReference>
<dbReference type="Proteomes" id="UP000199663">
    <property type="component" value="Unassembled WGS sequence"/>
</dbReference>
<proteinExistence type="predicted"/>
<dbReference type="EMBL" id="FNQC01000008">
    <property type="protein sequence ID" value="SDZ23712.1"/>
    <property type="molecule type" value="Genomic_DNA"/>
</dbReference>